<gene>
    <name evidence="3" type="ORF">JOC58_000655</name>
</gene>
<evidence type="ECO:0000256" key="1">
    <source>
        <dbReference type="SAM" id="MobiDB-lite"/>
    </source>
</evidence>
<proteinExistence type="predicted"/>
<organism evidence="3 4">
    <name type="scientific">Paenibacillus hunanensis</name>
    <dbReference type="NCBI Taxonomy" id="539262"/>
    <lineage>
        <taxon>Bacteria</taxon>
        <taxon>Bacillati</taxon>
        <taxon>Bacillota</taxon>
        <taxon>Bacilli</taxon>
        <taxon>Bacillales</taxon>
        <taxon>Paenibacillaceae</taxon>
        <taxon>Paenibacillus</taxon>
    </lineage>
</organism>
<comment type="caution">
    <text evidence="3">The sequence shown here is derived from an EMBL/GenBank/DDBJ whole genome shotgun (WGS) entry which is preliminary data.</text>
</comment>
<name>A0ABU1IU25_9BACL</name>
<keyword evidence="2" id="KW-0472">Membrane</keyword>
<dbReference type="EMBL" id="JAVDQH010000002">
    <property type="protein sequence ID" value="MDR6242771.1"/>
    <property type="molecule type" value="Genomic_DNA"/>
</dbReference>
<accession>A0ABU1IU25</accession>
<feature type="compositionally biased region" description="Pro residues" evidence="1">
    <location>
        <begin position="58"/>
        <end position="67"/>
    </location>
</feature>
<dbReference type="RefSeq" id="WP_188774263.1">
    <property type="nucleotide sequence ID" value="NZ_BMMB01000002.1"/>
</dbReference>
<feature type="region of interest" description="Disordered" evidence="1">
    <location>
        <begin position="55"/>
        <end position="130"/>
    </location>
</feature>
<keyword evidence="2" id="KW-0812">Transmembrane</keyword>
<dbReference type="Proteomes" id="UP001185028">
    <property type="component" value="Unassembled WGS sequence"/>
</dbReference>
<feature type="compositionally biased region" description="Low complexity" evidence="1">
    <location>
        <begin position="88"/>
        <end position="97"/>
    </location>
</feature>
<evidence type="ECO:0008006" key="5">
    <source>
        <dbReference type="Google" id="ProtNLM"/>
    </source>
</evidence>
<evidence type="ECO:0000313" key="3">
    <source>
        <dbReference type="EMBL" id="MDR6242771.1"/>
    </source>
</evidence>
<keyword evidence="4" id="KW-1185">Reference proteome</keyword>
<evidence type="ECO:0000313" key="4">
    <source>
        <dbReference type="Proteomes" id="UP001185028"/>
    </source>
</evidence>
<feature type="compositionally biased region" description="Basic and acidic residues" evidence="1">
    <location>
        <begin position="98"/>
        <end position="110"/>
    </location>
</feature>
<sequence>MSTGKIVGKTVLGGAIGYLAGCLVGIWTPDYVTLLFPLAGSIYGVVWAGRSQRDAALPPAPTQPPLSQPQARPNQAPGASPSGRPSLQEQYEQAARQRAADQQRHSEQEAAARSANTARVQTSSAQQAAAESANKGNIDVLPIFHPVLEYLGVLEEMIISEGQKHNLDNEIVEKSCSLFLRLQRLIPILSELNNDDINHTIKRLVMNDLNSVINPFLRLSGEAKTKNRRILLDGLKDVNNRVTQIVKTIEHKDLMELQSRAELLHHRYS</sequence>
<feature type="compositionally biased region" description="Low complexity" evidence="1">
    <location>
        <begin position="121"/>
        <end position="130"/>
    </location>
</feature>
<evidence type="ECO:0000256" key="2">
    <source>
        <dbReference type="SAM" id="Phobius"/>
    </source>
</evidence>
<keyword evidence="2" id="KW-1133">Transmembrane helix</keyword>
<reference evidence="3 4" key="1">
    <citation type="submission" date="2023-07" db="EMBL/GenBank/DDBJ databases">
        <title>Genomic Encyclopedia of Type Strains, Phase IV (KMG-IV): sequencing the most valuable type-strain genomes for metagenomic binning, comparative biology and taxonomic classification.</title>
        <authorList>
            <person name="Goeker M."/>
        </authorList>
    </citation>
    <scope>NUCLEOTIDE SEQUENCE [LARGE SCALE GENOMIC DNA]</scope>
    <source>
        <strain evidence="3 4">DSM 22170</strain>
    </source>
</reference>
<feature type="transmembrane region" description="Helical" evidence="2">
    <location>
        <begin position="7"/>
        <end position="26"/>
    </location>
</feature>
<protein>
    <recommendedName>
        <fullName evidence="5">DUF445 domain-containing protein</fullName>
    </recommendedName>
</protein>